<evidence type="ECO:0000313" key="2">
    <source>
        <dbReference type="EMBL" id="TVT96928.1"/>
    </source>
</evidence>
<dbReference type="Proteomes" id="UP000324897">
    <property type="component" value="Chromosome 6"/>
</dbReference>
<reference evidence="2 4" key="1">
    <citation type="journal article" date="2019" name="Sci. Rep.">
        <title>A high-quality genome of Eragrostis curvula grass provides insights into Poaceae evolution and supports new strategies to enhance forage quality.</title>
        <authorList>
            <person name="Carballo J."/>
            <person name="Santos B.A.C.M."/>
            <person name="Zappacosta D."/>
            <person name="Garbus I."/>
            <person name="Selva J.P."/>
            <person name="Gallo C.A."/>
            <person name="Diaz A."/>
            <person name="Albertini E."/>
            <person name="Caccamo M."/>
            <person name="Echenique V."/>
        </authorList>
    </citation>
    <scope>NUCLEOTIDE SEQUENCE [LARGE SCALE GENOMIC DNA]</scope>
    <source>
        <strain evidence="4">cv. Victoria</strain>
        <tissue evidence="2">Leaf</tissue>
    </source>
</reference>
<dbReference type="SMART" id="SM01045">
    <property type="entry name" value="BURP"/>
    <property type="match status" value="1"/>
</dbReference>
<dbReference type="Gramene" id="TVU49241">
    <property type="protein sequence ID" value="TVU49241"/>
    <property type="gene ID" value="EJB05_00540"/>
</dbReference>
<dbReference type="Gramene" id="TVT96928">
    <property type="protein sequence ID" value="TVT96928"/>
    <property type="gene ID" value="EJB05_57849"/>
</dbReference>
<accession>A0A5J9SDQ5</accession>
<feature type="domain" description="BURP" evidence="1">
    <location>
        <begin position="50"/>
        <end position="264"/>
    </location>
</feature>
<evidence type="ECO:0000259" key="1">
    <source>
        <dbReference type="PROSITE" id="PS51277"/>
    </source>
</evidence>
<name>A0A5J9SDQ5_9POAL</name>
<dbReference type="EMBL" id="RWGY01001113">
    <property type="protein sequence ID" value="TVT96928.1"/>
    <property type="molecule type" value="Genomic_DNA"/>
</dbReference>
<dbReference type="EMBL" id="RWGY01000002">
    <property type="protein sequence ID" value="TVU49241.1"/>
    <property type="molecule type" value="Genomic_DNA"/>
</dbReference>
<dbReference type="InterPro" id="IPR004873">
    <property type="entry name" value="BURP_dom"/>
</dbReference>
<comment type="caution">
    <text evidence="2">The sequence shown here is derived from an EMBL/GenBank/DDBJ whole genome shotgun (WGS) entry which is preliminary data.</text>
</comment>
<dbReference type="AlphaFoldDB" id="A0A5J9SDQ5"/>
<organism evidence="2 4">
    <name type="scientific">Eragrostis curvula</name>
    <name type="common">weeping love grass</name>
    <dbReference type="NCBI Taxonomy" id="38414"/>
    <lineage>
        <taxon>Eukaryota</taxon>
        <taxon>Viridiplantae</taxon>
        <taxon>Streptophyta</taxon>
        <taxon>Embryophyta</taxon>
        <taxon>Tracheophyta</taxon>
        <taxon>Spermatophyta</taxon>
        <taxon>Magnoliopsida</taxon>
        <taxon>Liliopsida</taxon>
        <taxon>Poales</taxon>
        <taxon>Poaceae</taxon>
        <taxon>PACMAD clade</taxon>
        <taxon>Chloridoideae</taxon>
        <taxon>Eragrostideae</taxon>
        <taxon>Eragrostidinae</taxon>
        <taxon>Eragrostis</taxon>
    </lineage>
</organism>
<keyword evidence="4" id="KW-1185">Reference proteome</keyword>
<sequence length="270" mass="28891">MTEEYVGMHLNPRVDRSPLKERNAAPYLLPSACLGYKYEITCGKPPPGLFFRESEARAGAVMTVSLPPARTPAILPRDAVENVPFADTTAVLAAFAIPPRSEEAVRVADTLRGCRAPPLAGESKACATSLEGAVRAALRMLQDAPCCIWAAASAVPREGLPRRAYVVAAVEQLGGDRHVACHDEPFPYAVFQCHMTGRSATKAYKITLTGNSPTSTTMAMAALCHRDTSSWNPAHPAFELLGTKPGGAPVCHFMPYANLLFGQTMHEAAT</sequence>
<dbReference type="OrthoDB" id="684044at2759"/>
<evidence type="ECO:0000313" key="4">
    <source>
        <dbReference type="Proteomes" id="UP000324897"/>
    </source>
</evidence>
<feature type="non-terminal residue" evidence="2">
    <location>
        <position position="1"/>
    </location>
</feature>
<dbReference type="PANTHER" id="PTHR31236">
    <property type="entry name" value="BURP DOMAIN PROTEIN USPL1-LIKE"/>
    <property type="match status" value="1"/>
</dbReference>
<evidence type="ECO:0000313" key="3">
    <source>
        <dbReference type="EMBL" id="TVU49241.1"/>
    </source>
</evidence>
<proteinExistence type="predicted"/>
<dbReference type="PANTHER" id="PTHR31236:SF24">
    <property type="entry name" value="BURP DOMAIN PROTEIN RD22"/>
    <property type="match status" value="1"/>
</dbReference>
<dbReference type="InterPro" id="IPR044816">
    <property type="entry name" value="BURP"/>
</dbReference>
<gene>
    <name evidence="3" type="ORF">EJB05_00540</name>
    <name evidence="2" type="ORF">EJB05_57849</name>
</gene>
<protein>
    <recommendedName>
        <fullName evidence="1">BURP domain-containing protein</fullName>
    </recommendedName>
</protein>
<dbReference type="PROSITE" id="PS51277">
    <property type="entry name" value="BURP"/>
    <property type="match status" value="1"/>
</dbReference>
<dbReference type="Pfam" id="PF03181">
    <property type="entry name" value="BURP"/>
    <property type="match status" value="1"/>
</dbReference>